<protein>
    <submittedName>
        <fullName evidence="1">Uncharacterized protein</fullName>
    </submittedName>
</protein>
<proteinExistence type="predicted"/>
<accession>A0ACC0W756</accession>
<comment type="caution">
    <text evidence="1">The sequence shown here is derived from an EMBL/GenBank/DDBJ whole genome shotgun (WGS) entry which is preliminary data.</text>
</comment>
<evidence type="ECO:0000313" key="1">
    <source>
        <dbReference type="EMBL" id="KAI9913924.1"/>
    </source>
</evidence>
<name>A0ACC0W756_9STRA</name>
<evidence type="ECO:0000313" key="2">
    <source>
        <dbReference type="Proteomes" id="UP001163321"/>
    </source>
</evidence>
<dbReference type="Proteomes" id="UP001163321">
    <property type="component" value="Chromosome 4"/>
</dbReference>
<sequence>MDGFITTDIKWNFTEFLIVNPTTTSPLEIEIDIVEALHHRQLVDEFDNEGAADGYYDTRDE</sequence>
<gene>
    <name evidence="1" type="ORF">PsorP6_006483</name>
</gene>
<keyword evidence="2" id="KW-1185">Reference proteome</keyword>
<organism evidence="1 2">
    <name type="scientific">Peronosclerospora sorghi</name>
    <dbReference type="NCBI Taxonomy" id="230839"/>
    <lineage>
        <taxon>Eukaryota</taxon>
        <taxon>Sar</taxon>
        <taxon>Stramenopiles</taxon>
        <taxon>Oomycota</taxon>
        <taxon>Peronosporomycetes</taxon>
        <taxon>Peronosporales</taxon>
        <taxon>Peronosporaceae</taxon>
        <taxon>Peronosclerospora</taxon>
    </lineage>
</organism>
<reference evidence="1 2" key="1">
    <citation type="journal article" date="2022" name="bioRxiv">
        <title>The genome of the oomycete Peronosclerospora sorghi, a cosmopolitan pathogen of maize and sorghum, is inflated with dispersed pseudogenes.</title>
        <authorList>
            <person name="Fletcher K."/>
            <person name="Martin F."/>
            <person name="Isakeit T."/>
            <person name="Cavanaugh K."/>
            <person name="Magill C."/>
            <person name="Michelmore R."/>
        </authorList>
    </citation>
    <scope>NUCLEOTIDE SEQUENCE [LARGE SCALE GENOMIC DNA]</scope>
    <source>
        <strain evidence="1">P6</strain>
    </source>
</reference>
<dbReference type="EMBL" id="CM047583">
    <property type="protein sequence ID" value="KAI9913924.1"/>
    <property type="molecule type" value="Genomic_DNA"/>
</dbReference>